<keyword evidence="3" id="KW-1185">Reference proteome</keyword>
<proteinExistence type="predicted"/>
<dbReference type="EMBL" id="BPLR01000213">
    <property type="protein sequence ID" value="GIY92968.1"/>
    <property type="molecule type" value="Genomic_DNA"/>
</dbReference>
<evidence type="ECO:0000313" key="2">
    <source>
        <dbReference type="EMBL" id="GIY92968.1"/>
    </source>
</evidence>
<keyword evidence="1" id="KW-0472">Membrane</keyword>
<name>A0AAV4XE91_CAEEX</name>
<keyword evidence="1" id="KW-0812">Transmembrane</keyword>
<sequence length="123" mass="14252">MCHSRGFLFSRASDSWRRCGETKKPIPSGDVRQHVPLLPFPPWPDPPTSPLNILLHLTSYSLLSPHVIKNRIDFYDFIVYIYLGEDLFLNRSVGLFYPLFVAVAVYFIQSLSLVHGTYFYKEL</sequence>
<evidence type="ECO:0000313" key="3">
    <source>
        <dbReference type="Proteomes" id="UP001054945"/>
    </source>
</evidence>
<comment type="caution">
    <text evidence="2">The sequence shown here is derived from an EMBL/GenBank/DDBJ whole genome shotgun (WGS) entry which is preliminary data.</text>
</comment>
<dbReference type="Proteomes" id="UP001054945">
    <property type="component" value="Unassembled WGS sequence"/>
</dbReference>
<evidence type="ECO:0000256" key="1">
    <source>
        <dbReference type="SAM" id="Phobius"/>
    </source>
</evidence>
<organism evidence="2 3">
    <name type="scientific">Caerostris extrusa</name>
    <name type="common">Bark spider</name>
    <name type="synonym">Caerostris bankana</name>
    <dbReference type="NCBI Taxonomy" id="172846"/>
    <lineage>
        <taxon>Eukaryota</taxon>
        <taxon>Metazoa</taxon>
        <taxon>Ecdysozoa</taxon>
        <taxon>Arthropoda</taxon>
        <taxon>Chelicerata</taxon>
        <taxon>Arachnida</taxon>
        <taxon>Araneae</taxon>
        <taxon>Araneomorphae</taxon>
        <taxon>Entelegynae</taxon>
        <taxon>Araneoidea</taxon>
        <taxon>Araneidae</taxon>
        <taxon>Caerostris</taxon>
    </lineage>
</organism>
<accession>A0AAV4XE91</accession>
<reference evidence="2 3" key="1">
    <citation type="submission" date="2021-06" db="EMBL/GenBank/DDBJ databases">
        <title>Caerostris extrusa draft genome.</title>
        <authorList>
            <person name="Kono N."/>
            <person name="Arakawa K."/>
        </authorList>
    </citation>
    <scope>NUCLEOTIDE SEQUENCE [LARGE SCALE GENOMIC DNA]</scope>
</reference>
<keyword evidence="1" id="KW-1133">Transmembrane helix</keyword>
<protein>
    <submittedName>
        <fullName evidence="2">Uncharacterized protein</fullName>
    </submittedName>
</protein>
<feature type="transmembrane region" description="Helical" evidence="1">
    <location>
        <begin position="95"/>
        <end position="120"/>
    </location>
</feature>
<gene>
    <name evidence="2" type="ORF">CEXT_53651</name>
</gene>
<dbReference type="AlphaFoldDB" id="A0AAV4XE91"/>